<dbReference type="InterPro" id="IPR050582">
    <property type="entry name" value="HAD-like_SerB"/>
</dbReference>
<dbReference type="PANTHER" id="PTHR43344:SF2">
    <property type="entry name" value="PHOSPHOSERINE PHOSPHATASE"/>
    <property type="match status" value="1"/>
</dbReference>
<evidence type="ECO:0000313" key="12">
    <source>
        <dbReference type="Proteomes" id="UP000710385"/>
    </source>
</evidence>
<dbReference type="Proteomes" id="UP000710385">
    <property type="component" value="Unassembled WGS sequence"/>
</dbReference>
<dbReference type="EC" id="3.1.3.3" evidence="3"/>
<reference evidence="11" key="1">
    <citation type="submission" date="2020-05" db="EMBL/GenBank/DDBJ databases">
        <title>High-Quality Genomes of Partial-Nitritation/Anammox System by Hierarchical Clustering Based Hybrid Assembly.</title>
        <authorList>
            <person name="Liu L."/>
            <person name="Wang Y."/>
            <person name="Che Y."/>
            <person name="Chen Y."/>
            <person name="Xia Y."/>
            <person name="Luo R."/>
            <person name="Cheng S.H."/>
            <person name="Zheng C."/>
            <person name="Zhang T."/>
        </authorList>
    </citation>
    <scope>NUCLEOTIDE SEQUENCE</scope>
    <source>
        <strain evidence="11">H1_PAT1</strain>
    </source>
</reference>
<evidence type="ECO:0000256" key="5">
    <source>
        <dbReference type="ARBA" id="ARBA00022723"/>
    </source>
</evidence>
<dbReference type="GO" id="GO:0005737">
    <property type="term" value="C:cytoplasm"/>
    <property type="evidence" value="ECO:0007669"/>
    <property type="project" value="TreeGrafter"/>
</dbReference>
<protein>
    <recommendedName>
        <fullName evidence="3">phosphoserine phosphatase</fullName>
        <ecNumber evidence="3">3.1.3.3</ecNumber>
    </recommendedName>
</protein>
<dbReference type="GO" id="GO:0006564">
    <property type="term" value="P:L-serine biosynthetic process"/>
    <property type="evidence" value="ECO:0007669"/>
    <property type="project" value="UniProtKB-KW"/>
</dbReference>
<evidence type="ECO:0000256" key="4">
    <source>
        <dbReference type="ARBA" id="ARBA00022605"/>
    </source>
</evidence>
<dbReference type="GO" id="GO:0000287">
    <property type="term" value="F:magnesium ion binding"/>
    <property type="evidence" value="ECO:0007669"/>
    <property type="project" value="TreeGrafter"/>
</dbReference>
<dbReference type="GO" id="GO:0036424">
    <property type="term" value="F:L-phosphoserine phosphatase activity"/>
    <property type="evidence" value="ECO:0007669"/>
    <property type="project" value="TreeGrafter"/>
</dbReference>
<organism evidence="11 12">
    <name type="scientific">candidate division WWE3 bacterium</name>
    <dbReference type="NCBI Taxonomy" id="2053526"/>
    <lineage>
        <taxon>Bacteria</taxon>
        <taxon>Katanobacteria</taxon>
    </lineage>
</organism>
<evidence type="ECO:0000256" key="8">
    <source>
        <dbReference type="ARBA" id="ARBA00023299"/>
    </source>
</evidence>
<evidence type="ECO:0000256" key="6">
    <source>
        <dbReference type="ARBA" id="ARBA00022801"/>
    </source>
</evidence>
<evidence type="ECO:0000256" key="10">
    <source>
        <dbReference type="ARBA" id="ARBA00048523"/>
    </source>
</evidence>
<comment type="pathway">
    <text evidence="2">Amino-acid biosynthesis; L-serine biosynthesis; L-serine from 3-phospho-D-glycerate: step 3/3.</text>
</comment>
<comment type="caution">
    <text evidence="11">The sequence shown here is derived from an EMBL/GenBank/DDBJ whole genome shotgun (WGS) entry which is preliminary data.</text>
</comment>
<name>A0A928TST1_UNCKA</name>
<dbReference type="InterPro" id="IPR023214">
    <property type="entry name" value="HAD_sf"/>
</dbReference>
<keyword evidence="4" id="KW-0028">Amino-acid biosynthesis</keyword>
<comment type="catalytic activity">
    <reaction evidence="9">
        <text>O-phospho-L-serine + H2O = L-serine + phosphate</text>
        <dbReference type="Rhea" id="RHEA:21208"/>
        <dbReference type="ChEBI" id="CHEBI:15377"/>
        <dbReference type="ChEBI" id="CHEBI:33384"/>
        <dbReference type="ChEBI" id="CHEBI:43474"/>
        <dbReference type="ChEBI" id="CHEBI:57524"/>
        <dbReference type="EC" id="3.1.3.3"/>
    </reaction>
</comment>
<dbReference type="EMBL" id="JABTTY010000001">
    <property type="protein sequence ID" value="MBE7525707.1"/>
    <property type="molecule type" value="Genomic_DNA"/>
</dbReference>
<evidence type="ECO:0000256" key="7">
    <source>
        <dbReference type="ARBA" id="ARBA00022842"/>
    </source>
</evidence>
<dbReference type="SUPFAM" id="SSF56784">
    <property type="entry name" value="HAD-like"/>
    <property type="match status" value="1"/>
</dbReference>
<keyword evidence="7" id="KW-0460">Magnesium</keyword>
<gene>
    <name evidence="11" type="ORF">HS096_04970</name>
</gene>
<keyword evidence="5" id="KW-0479">Metal-binding</keyword>
<dbReference type="NCBIfam" id="TIGR01488">
    <property type="entry name" value="HAD-SF-IB"/>
    <property type="match status" value="1"/>
</dbReference>
<evidence type="ECO:0000256" key="2">
    <source>
        <dbReference type="ARBA" id="ARBA00005135"/>
    </source>
</evidence>
<sequence length="265" mass="30354">MKKRCLVVDVDGTKYRWQLFHDWIAGMVQFGFLPKFVLARAEEELQAYRDRQGSFKDFLDVQLEAYQGHARLKGIRVRDAQWVAKQVIAEKGRRVHVFVRELMEHARDLGFMIAFISGSPLEVVEALAAEDDVDIVFGTEHPREGGYYTGGDPKVWAMAKHEALDIIVKEHGVDLSSSIAIGDSEGDIPVLERVAYPICFNPNETLYRAARASSNRWPVVIERKLVYVESWTERKMRKEAFLREILPEELGVALEARLRNLNLIP</sequence>
<dbReference type="InterPro" id="IPR036412">
    <property type="entry name" value="HAD-like_sf"/>
</dbReference>
<accession>A0A928TST1</accession>
<proteinExistence type="predicted"/>
<keyword evidence="8" id="KW-0718">Serine biosynthesis</keyword>
<evidence type="ECO:0000256" key="3">
    <source>
        <dbReference type="ARBA" id="ARBA00012640"/>
    </source>
</evidence>
<evidence type="ECO:0000313" key="11">
    <source>
        <dbReference type="EMBL" id="MBE7525707.1"/>
    </source>
</evidence>
<dbReference type="PANTHER" id="PTHR43344">
    <property type="entry name" value="PHOSPHOSERINE PHOSPHATASE"/>
    <property type="match status" value="1"/>
</dbReference>
<keyword evidence="6" id="KW-0378">Hydrolase</keyword>
<evidence type="ECO:0000256" key="1">
    <source>
        <dbReference type="ARBA" id="ARBA00001946"/>
    </source>
</evidence>
<dbReference type="Gene3D" id="3.40.50.1000">
    <property type="entry name" value="HAD superfamily/HAD-like"/>
    <property type="match status" value="1"/>
</dbReference>
<comment type="catalytic activity">
    <reaction evidence="10">
        <text>O-phospho-D-serine + H2O = D-serine + phosphate</text>
        <dbReference type="Rhea" id="RHEA:24873"/>
        <dbReference type="ChEBI" id="CHEBI:15377"/>
        <dbReference type="ChEBI" id="CHEBI:35247"/>
        <dbReference type="ChEBI" id="CHEBI:43474"/>
        <dbReference type="ChEBI" id="CHEBI:58680"/>
        <dbReference type="EC" id="3.1.3.3"/>
    </reaction>
</comment>
<comment type="cofactor">
    <cofactor evidence="1">
        <name>Mg(2+)</name>
        <dbReference type="ChEBI" id="CHEBI:18420"/>
    </cofactor>
</comment>
<evidence type="ECO:0000256" key="9">
    <source>
        <dbReference type="ARBA" id="ARBA00048138"/>
    </source>
</evidence>
<dbReference type="AlphaFoldDB" id="A0A928TST1"/>
<dbReference type="Pfam" id="PF12710">
    <property type="entry name" value="HAD"/>
    <property type="match status" value="1"/>
</dbReference>